<evidence type="ECO:0000313" key="2">
    <source>
        <dbReference type="Proteomes" id="UP000031668"/>
    </source>
</evidence>
<name>A0A0C2MX57_THEKT</name>
<dbReference type="AlphaFoldDB" id="A0A0C2MX57"/>
<proteinExistence type="predicted"/>
<sequence length="1089" mass="124817">MEVYYIETVILGKIRFREKDDCRFSVRIQRVEEPEVSESQMFFNSDMKIKFSCLGSRPVLAVRDFVNTSLPRFSELERIKDYSLLMNQNSSLVIMTYTFRKKCLIKTEEFKCDIDALPEPDLSIAFWTESDRDFKEPTIELKIGPVITEVVSKNVSELSEELFLPFSDRAVASAIIMNLNSFNLTKTNRIVYSPQTNDFEAYFGSNVANSCMAVGGIQICDWTGSVKMFNYGQMESKCSLITITGKGKTAMDFKTIGDVRIDIDQDCKLEHKSNYRISIKIDKTMLKKLLESVVSNLRIDDQFMNVFNLKKLYETNILISERQSFNLAEFLSDRFPYVIKGSTNIPNTNYSVPFSLNIMANSFTGVDFQNLCMFLDKISTISLISRMTSLKEENLPAMLQDSSLCIQNLPNASSSKNAVLLSLPISILSKCMNSDLLCSFLNFVIGEKWRGMVLSGILQENTLNLKSPIVPEGKEFSRLNLTSCGVNYKLKMKQKIRVYMKCNLNLPEIELPVPIYFFPEFRKEKFLVYGFVHYKAQESSTFFGLEHFKYTHLHTKFLLKDIEFINFEVEVYYTELGLSTKTPAPTVFMEVNLVNQNYSQIHVRLPPLSIIEIGKIFGFGDCSDLSDLITDTLDEWDIKEFKLETLSGGPLIIKGLNLAHNTLFNSTLQIHKKLDDSKIILHALKPIILRIKSIEHQATLASYTNSKEGPTIVINMECACENRCKENRMGALVSTISVLNMKSSIKIDLTYSKPWTGLIVTNNFMNQKLKARLQIELSSLDTEIELTGTLLNEEKQIVNRIQGSILKKSKHVIDKVAFMEKELDNILLVLNKIRSEKIDTQLKLEESRKRLEQDTVTEIVYETSLNLTCREEYCERVCVGCASTLPCVSKDILGSCVSFSNWDTKCGCGRDHLCLLYNDACEEIIELSKSQLRIYDNTKVFQKMLYDSYHKKFQQISKDEAKIEMLYSSAMKITAKTMKEMKKKINEARAVFKDIPISKWLTVSDILIFSNPNITALDKKLQNQTNELCIYLQLTFNNRKNIVQTKYVNYCPSKHGTLIKFIISEISKELFPNIYNIDEDNSQFSNGKY</sequence>
<dbReference type="OrthoDB" id="6020602at2759"/>
<evidence type="ECO:0000313" key="1">
    <source>
        <dbReference type="EMBL" id="KII71941.1"/>
    </source>
</evidence>
<protein>
    <submittedName>
        <fullName evidence="1">Uncharacterized protein</fullName>
    </submittedName>
</protein>
<comment type="caution">
    <text evidence="1">The sequence shown here is derived from an EMBL/GenBank/DDBJ whole genome shotgun (WGS) entry which is preliminary data.</text>
</comment>
<dbReference type="EMBL" id="JWZT01001541">
    <property type="protein sequence ID" value="KII71941.1"/>
    <property type="molecule type" value="Genomic_DNA"/>
</dbReference>
<keyword evidence="2" id="KW-1185">Reference proteome</keyword>
<organism evidence="1 2">
    <name type="scientific">Thelohanellus kitauei</name>
    <name type="common">Myxosporean</name>
    <dbReference type="NCBI Taxonomy" id="669202"/>
    <lineage>
        <taxon>Eukaryota</taxon>
        <taxon>Metazoa</taxon>
        <taxon>Cnidaria</taxon>
        <taxon>Myxozoa</taxon>
        <taxon>Myxosporea</taxon>
        <taxon>Bivalvulida</taxon>
        <taxon>Platysporina</taxon>
        <taxon>Myxobolidae</taxon>
        <taxon>Thelohanellus</taxon>
    </lineage>
</organism>
<gene>
    <name evidence="1" type="ORF">RF11_13664</name>
</gene>
<reference evidence="1 2" key="1">
    <citation type="journal article" date="2014" name="Genome Biol. Evol.">
        <title>The genome of the myxosporean Thelohanellus kitauei shows adaptations to nutrient acquisition within its fish host.</title>
        <authorList>
            <person name="Yang Y."/>
            <person name="Xiong J."/>
            <person name="Zhou Z."/>
            <person name="Huo F."/>
            <person name="Miao W."/>
            <person name="Ran C."/>
            <person name="Liu Y."/>
            <person name="Zhang J."/>
            <person name="Feng J."/>
            <person name="Wang M."/>
            <person name="Wang M."/>
            <person name="Wang L."/>
            <person name="Yao B."/>
        </authorList>
    </citation>
    <scope>NUCLEOTIDE SEQUENCE [LARGE SCALE GENOMIC DNA]</scope>
    <source>
        <strain evidence="1">Wuqing</strain>
    </source>
</reference>
<dbReference type="Proteomes" id="UP000031668">
    <property type="component" value="Unassembled WGS sequence"/>
</dbReference>
<accession>A0A0C2MX57</accession>